<accession>A0A1X6PA55</accession>
<dbReference type="Proteomes" id="UP000218209">
    <property type="component" value="Unassembled WGS sequence"/>
</dbReference>
<gene>
    <name evidence="2" type="ORF">BU14_0135s0012</name>
</gene>
<feature type="signal peptide" evidence="1">
    <location>
        <begin position="1"/>
        <end position="24"/>
    </location>
</feature>
<name>A0A1X6PA55_PORUM</name>
<protein>
    <submittedName>
        <fullName evidence="2">Uncharacterized protein</fullName>
    </submittedName>
</protein>
<evidence type="ECO:0000313" key="2">
    <source>
        <dbReference type="EMBL" id="OSX77738.1"/>
    </source>
</evidence>
<proteinExistence type="predicted"/>
<keyword evidence="3" id="KW-1185">Reference proteome</keyword>
<organism evidence="2 3">
    <name type="scientific">Porphyra umbilicalis</name>
    <name type="common">Purple laver</name>
    <name type="synonym">Red alga</name>
    <dbReference type="NCBI Taxonomy" id="2786"/>
    <lineage>
        <taxon>Eukaryota</taxon>
        <taxon>Rhodophyta</taxon>
        <taxon>Bangiophyceae</taxon>
        <taxon>Bangiales</taxon>
        <taxon>Bangiaceae</taxon>
        <taxon>Porphyra</taxon>
    </lineage>
</organism>
<feature type="chain" id="PRO_5012304454" evidence="1">
    <location>
        <begin position="25"/>
        <end position="234"/>
    </location>
</feature>
<dbReference type="AlphaFoldDB" id="A0A1X6PA55"/>
<evidence type="ECO:0000256" key="1">
    <source>
        <dbReference type="SAM" id="SignalP"/>
    </source>
</evidence>
<evidence type="ECO:0000313" key="3">
    <source>
        <dbReference type="Proteomes" id="UP000218209"/>
    </source>
</evidence>
<dbReference type="EMBL" id="KV918829">
    <property type="protein sequence ID" value="OSX77738.1"/>
    <property type="molecule type" value="Genomic_DNA"/>
</dbReference>
<reference evidence="2 3" key="1">
    <citation type="submission" date="2017-03" db="EMBL/GenBank/DDBJ databases">
        <title>WGS assembly of Porphyra umbilicalis.</title>
        <authorList>
            <person name="Brawley S.H."/>
            <person name="Blouin N.A."/>
            <person name="Ficko-Blean E."/>
            <person name="Wheeler G.L."/>
            <person name="Lohr M."/>
            <person name="Goodson H.V."/>
            <person name="Jenkins J.W."/>
            <person name="Blaby-Haas C.E."/>
            <person name="Helliwell K.E."/>
            <person name="Chan C."/>
            <person name="Marriage T."/>
            <person name="Bhattacharya D."/>
            <person name="Klein A.S."/>
            <person name="Badis Y."/>
            <person name="Brodie J."/>
            <person name="Cao Y."/>
            <person name="Collen J."/>
            <person name="Dittami S.M."/>
            <person name="Gachon C.M."/>
            <person name="Green B.R."/>
            <person name="Karpowicz S."/>
            <person name="Kim J.W."/>
            <person name="Kudahl U."/>
            <person name="Lin S."/>
            <person name="Michel G."/>
            <person name="Mittag M."/>
            <person name="Olson B.J."/>
            <person name="Pangilinan J."/>
            <person name="Peng Y."/>
            <person name="Qiu H."/>
            <person name="Shu S."/>
            <person name="Singer J.T."/>
            <person name="Smith A.G."/>
            <person name="Sprecher B.N."/>
            <person name="Wagner V."/>
            <person name="Wang W."/>
            <person name="Wang Z.-Y."/>
            <person name="Yan J."/>
            <person name="Yarish C."/>
            <person name="Zoeuner-Riek S."/>
            <person name="Zhuang Y."/>
            <person name="Zou Y."/>
            <person name="Lindquist E.A."/>
            <person name="Grimwood J."/>
            <person name="Barry K."/>
            <person name="Rokhsar D.S."/>
            <person name="Schmutz J."/>
            <person name="Stiller J.W."/>
            <person name="Grossman A.R."/>
            <person name="Prochnik S.E."/>
        </authorList>
    </citation>
    <scope>NUCLEOTIDE SEQUENCE [LARGE SCALE GENOMIC DNA]</scope>
    <source>
        <strain evidence="2">4086291</strain>
    </source>
</reference>
<sequence>MKGAEMVAAVRLWVGIAPVPQASARECRCGVLVDPLGSHWLGGCPRSVPLRTFRHTEVLQRVATVLRADPRWTGVVAEPPPPTGEQSTALRPDLRATRVSSGAPLWGEVSVVAATAAIHVSRTKGSPRVPGAARVREAEKVGEYTPYLHAGDPPHTFTPLVWEARERVGPATASFLASALGEEKHREALTGVQADVSLRLWRWNARIVLAGVANSFRMGGVPLAAPPLVAHLSH</sequence>
<keyword evidence="1" id="KW-0732">Signal</keyword>